<keyword evidence="2" id="KW-1185">Reference proteome</keyword>
<accession>A0A1B2JIN4</accession>
<sequence length="99" mass="11812">MGMGSEIARSLNVWLMFVAQPHPFWQTTLFEGFNEHPGDFSGSRSHQKSPTTASPKFFFFFRSFDFDMVVRTLLVRDNYDRIRSDFFFPLFFVVWLIPW</sequence>
<proteinExistence type="predicted"/>
<organism evidence="1 2">
    <name type="scientific">Komagataella pastoris</name>
    <name type="common">Yeast</name>
    <name type="synonym">Pichia pastoris</name>
    <dbReference type="NCBI Taxonomy" id="4922"/>
    <lineage>
        <taxon>Eukaryota</taxon>
        <taxon>Fungi</taxon>
        <taxon>Dikarya</taxon>
        <taxon>Ascomycota</taxon>
        <taxon>Saccharomycotina</taxon>
        <taxon>Pichiomycetes</taxon>
        <taxon>Pichiales</taxon>
        <taxon>Pichiaceae</taxon>
        <taxon>Komagataella</taxon>
    </lineage>
</organism>
<dbReference type="Proteomes" id="UP000094565">
    <property type="component" value="Chromosome 4"/>
</dbReference>
<evidence type="ECO:0000313" key="2">
    <source>
        <dbReference type="Proteomes" id="UP000094565"/>
    </source>
</evidence>
<reference evidence="1 2" key="1">
    <citation type="submission" date="2016-02" db="EMBL/GenBank/DDBJ databases">
        <title>Comparative genomic and transcriptomic foundation for Pichia pastoris.</title>
        <authorList>
            <person name="Love K.R."/>
            <person name="Shah K.A."/>
            <person name="Whittaker C.A."/>
            <person name="Wu J."/>
            <person name="Bartlett M.C."/>
            <person name="Ma D."/>
            <person name="Leeson R.L."/>
            <person name="Priest M."/>
            <person name="Young S.K."/>
            <person name="Love J.C."/>
        </authorList>
    </citation>
    <scope>NUCLEOTIDE SEQUENCE [LARGE SCALE GENOMIC DNA]</scope>
    <source>
        <strain evidence="1 2">ATCC 28485</strain>
    </source>
</reference>
<dbReference type="AlphaFoldDB" id="A0A1B2JIN4"/>
<name>A0A1B2JIN4_PICPA</name>
<evidence type="ECO:0000313" key="1">
    <source>
        <dbReference type="EMBL" id="ANZ77771.1"/>
    </source>
</evidence>
<dbReference type="EMBL" id="CP014587">
    <property type="protein sequence ID" value="ANZ77771.1"/>
    <property type="molecule type" value="Genomic_DNA"/>
</dbReference>
<gene>
    <name evidence="1" type="ORF">ATY40_BA7504820</name>
</gene>
<protein>
    <submittedName>
        <fullName evidence="1">BA75_04820T0</fullName>
    </submittedName>
</protein>